<evidence type="ECO:0000256" key="6">
    <source>
        <dbReference type="ARBA" id="ARBA00023034"/>
    </source>
</evidence>
<evidence type="ECO:0000313" key="16">
    <source>
        <dbReference type="EMBL" id="CEK84384.1"/>
    </source>
</evidence>
<dbReference type="AlphaFoldDB" id="A0A0B7ATM3"/>
<dbReference type="FunFam" id="1.10.220.60:FF:000002">
    <property type="entry name" value="Golgin subfamily A member 1"/>
    <property type="match status" value="1"/>
</dbReference>
<evidence type="ECO:0000256" key="8">
    <source>
        <dbReference type="ARBA" id="ARBA00023136"/>
    </source>
</evidence>
<dbReference type="PROSITE" id="PS50913">
    <property type="entry name" value="GRIP"/>
    <property type="match status" value="1"/>
</dbReference>
<dbReference type="GO" id="GO:0005802">
    <property type="term" value="C:trans-Golgi network"/>
    <property type="evidence" value="ECO:0007669"/>
    <property type="project" value="UniProtKB-ARBA"/>
</dbReference>
<sequence>MRSGNYSSSVQSLGQTSGGVAAMSSQQQLVPSGSMDALTIHTTNVKRDLNKDINFIYLKHVVLKFMLSRESEAIQLIKAVSMLLNFTHQEQQLIKDTLEWKMSWFGHRPPTGKGQTSRVVPPTL</sequence>
<keyword evidence="9" id="KW-0968">Cytoplasmic vesicle</keyword>
<keyword evidence="7" id="KW-0175">Coiled coil</keyword>
<evidence type="ECO:0000259" key="14">
    <source>
        <dbReference type="PROSITE" id="PS50913"/>
    </source>
</evidence>
<feature type="domain" description="GRIP" evidence="14">
    <location>
        <begin position="48"/>
        <end position="97"/>
    </location>
</feature>
<dbReference type="InterPro" id="IPR000237">
    <property type="entry name" value="GRIP_dom"/>
</dbReference>
<comment type="function">
    <text evidence="12">Involved in vesicular trafficking at the Golgi apparatus level. Involved in endosome-to-Golgi trafficking. Mechanistically, captures transport vesicles arriving from endosomes via the protein TBC1D23. Recognized vesicles are then tethered to the trans-Golgi before subsequent SNARE engagement and vesicle fusion. Selectively regulates E-cadherin transport from the trans-Golgi network in tubulovesicular carriers.</text>
</comment>
<proteinExistence type="predicted"/>
<dbReference type="PANTHER" id="PTHR23157">
    <property type="entry name" value="GRIP AND COILED-COIL DOMAIN-CONTAINING PROTEIN 1"/>
    <property type="match status" value="1"/>
</dbReference>
<evidence type="ECO:0000256" key="1">
    <source>
        <dbReference type="ARBA" id="ARBA00004198"/>
    </source>
</evidence>
<evidence type="ECO:0000256" key="9">
    <source>
        <dbReference type="ARBA" id="ARBA00023329"/>
    </source>
</evidence>
<dbReference type="EMBL" id="HACG01037519">
    <property type="protein sequence ID" value="CEK84384.1"/>
    <property type="molecule type" value="Transcribed_RNA"/>
</dbReference>
<dbReference type="PANTHER" id="PTHR23157:SF24">
    <property type="entry name" value="GOLGIN SUBFAMILY A MEMBER 1"/>
    <property type="match status" value="1"/>
</dbReference>
<evidence type="ECO:0000256" key="12">
    <source>
        <dbReference type="ARBA" id="ARBA00093371"/>
    </source>
</evidence>
<protein>
    <recommendedName>
        <fullName evidence="10">Golgin subfamily A member 1</fullName>
    </recommendedName>
    <alternativeName>
        <fullName evidence="11">Golgin-97</fullName>
    </alternativeName>
</protein>
<evidence type="ECO:0000256" key="10">
    <source>
        <dbReference type="ARBA" id="ARBA00070165"/>
    </source>
</evidence>
<evidence type="ECO:0000256" key="5">
    <source>
        <dbReference type="ARBA" id="ARBA00022765"/>
    </source>
</evidence>
<dbReference type="InterPro" id="IPR051952">
    <property type="entry name" value="Golgi-autophagy_related"/>
</dbReference>
<organism evidence="16">
    <name type="scientific">Arion vulgaris</name>
    <dbReference type="NCBI Taxonomy" id="1028688"/>
    <lineage>
        <taxon>Eukaryota</taxon>
        <taxon>Metazoa</taxon>
        <taxon>Spiralia</taxon>
        <taxon>Lophotrochozoa</taxon>
        <taxon>Mollusca</taxon>
        <taxon>Gastropoda</taxon>
        <taxon>Heterobranchia</taxon>
        <taxon>Euthyneura</taxon>
        <taxon>Panpulmonata</taxon>
        <taxon>Eupulmonata</taxon>
        <taxon>Stylommatophora</taxon>
        <taxon>Helicina</taxon>
        <taxon>Arionoidea</taxon>
        <taxon>Arionidae</taxon>
        <taxon>Arion</taxon>
    </lineage>
</organism>
<accession>A0A0B7ATM3</accession>
<comment type="subcellular location">
    <subcellularLocation>
        <location evidence="2">Cytoplasmic vesicle</location>
        <location evidence="2">Secretory vesicle</location>
        <location evidence="2">Acrosome</location>
    </subcellularLocation>
    <subcellularLocation>
        <location evidence="3">Golgi apparatus membrane</location>
        <topology evidence="3">Peripheral membrane protein</topology>
    </subcellularLocation>
    <subcellularLocation>
        <location evidence="1">Golgi apparatus</location>
        <location evidence="1">trans-Golgi network membrane</location>
    </subcellularLocation>
</comment>
<evidence type="ECO:0000256" key="13">
    <source>
        <dbReference type="ARBA" id="ARBA00093537"/>
    </source>
</evidence>
<evidence type="ECO:0000256" key="2">
    <source>
        <dbReference type="ARBA" id="ARBA00004218"/>
    </source>
</evidence>
<dbReference type="Gene3D" id="1.10.220.60">
    <property type="entry name" value="GRIP domain"/>
    <property type="match status" value="1"/>
</dbReference>
<keyword evidence="4" id="KW-0597">Phosphoprotein</keyword>
<keyword evidence="6" id="KW-0333">Golgi apparatus</keyword>
<evidence type="ECO:0000313" key="15">
    <source>
        <dbReference type="EMBL" id="CEK84383.1"/>
    </source>
</evidence>
<name>A0A0B7ATM3_9EUPU</name>
<keyword evidence="5" id="KW-0013">ADP-ribosylation</keyword>
<keyword evidence="8" id="KW-0472">Membrane</keyword>
<evidence type="ECO:0000256" key="11">
    <source>
        <dbReference type="ARBA" id="ARBA00078935"/>
    </source>
</evidence>
<gene>
    <name evidence="16" type="primary">ORF142404</name>
    <name evidence="15" type="synonym">ORF142400</name>
</gene>
<evidence type="ECO:0000256" key="4">
    <source>
        <dbReference type="ARBA" id="ARBA00022553"/>
    </source>
</evidence>
<comment type="subunit">
    <text evidence="13">Interacts with RAB6A. Directly interacts with TBC1D23. Interacts with FAM91A1; this interaction may be mediated by TBC1D23. Interacts with ARL1; this interaction recruits Golgin-97/GOLGA1 onto the Golgi apparatus.</text>
</comment>
<dbReference type="GO" id="GO:0000139">
    <property type="term" value="C:Golgi membrane"/>
    <property type="evidence" value="ECO:0007669"/>
    <property type="project" value="UniProtKB-SubCell"/>
</dbReference>
<dbReference type="GO" id="GO:0001669">
    <property type="term" value="C:acrosomal vesicle"/>
    <property type="evidence" value="ECO:0007669"/>
    <property type="project" value="UniProtKB-SubCell"/>
</dbReference>
<evidence type="ECO:0000256" key="7">
    <source>
        <dbReference type="ARBA" id="ARBA00023054"/>
    </source>
</evidence>
<reference evidence="16" key="1">
    <citation type="submission" date="2014-12" db="EMBL/GenBank/DDBJ databases">
        <title>Insight into the proteome of Arion vulgaris.</title>
        <authorList>
            <person name="Aradska J."/>
            <person name="Bulat T."/>
            <person name="Smidak R."/>
            <person name="Sarate P."/>
            <person name="Gangsoo J."/>
            <person name="Sialana F."/>
            <person name="Bilban M."/>
            <person name="Lubec G."/>
        </authorList>
    </citation>
    <scope>NUCLEOTIDE SEQUENCE</scope>
    <source>
        <tissue evidence="16">Skin</tissue>
    </source>
</reference>
<dbReference type="EMBL" id="HACG01037518">
    <property type="protein sequence ID" value="CEK84383.1"/>
    <property type="molecule type" value="Transcribed_RNA"/>
</dbReference>
<dbReference type="SMART" id="SM00755">
    <property type="entry name" value="Grip"/>
    <property type="match status" value="1"/>
</dbReference>
<evidence type="ECO:0000256" key="3">
    <source>
        <dbReference type="ARBA" id="ARBA00004395"/>
    </source>
</evidence>
<dbReference type="Pfam" id="PF01465">
    <property type="entry name" value="GRIP"/>
    <property type="match status" value="1"/>
</dbReference>